<feature type="transmembrane region" description="Helical" evidence="1">
    <location>
        <begin position="53"/>
        <end position="70"/>
    </location>
</feature>
<proteinExistence type="predicted"/>
<feature type="transmembrane region" description="Helical" evidence="1">
    <location>
        <begin position="179"/>
        <end position="196"/>
    </location>
</feature>
<feature type="transmembrane region" description="Helical" evidence="1">
    <location>
        <begin position="82"/>
        <end position="103"/>
    </location>
</feature>
<organism evidence="3 4">
    <name type="scientific">Providencia stuartii</name>
    <dbReference type="NCBI Taxonomy" id="588"/>
    <lineage>
        <taxon>Bacteria</taxon>
        <taxon>Pseudomonadati</taxon>
        <taxon>Pseudomonadota</taxon>
        <taxon>Gammaproteobacteria</taxon>
        <taxon>Enterobacterales</taxon>
        <taxon>Morganellaceae</taxon>
        <taxon>Providencia</taxon>
    </lineage>
</organism>
<feature type="transmembrane region" description="Helical" evidence="1">
    <location>
        <begin position="203"/>
        <end position="220"/>
    </location>
</feature>
<keyword evidence="3" id="KW-0560">Oxidoreductase</keyword>
<feature type="transmembrane region" description="Helical" evidence="1">
    <location>
        <begin position="12"/>
        <end position="41"/>
    </location>
</feature>
<sequence length="351" mass="38554">MIRLLKMGLGIVICALIGGTMTHLGVPLALMFGPIIAVIVFNRFKIQFAVPKYTLTFVQISLGTSVGLMFNQVSLGQAENLFLLLIMLVVCLAVQFSFSYFWFHRKVGWTKQEAMLGSVPGAMAAILALTDHTHTPPQKIVISHTIRLIILILLAGIVVGSDGDPQPLLVLPSLTWQSSFWLLVIVLTGLGLGLVLQRMHVPAPFMLTSLGAATLIQSWLDIQLNFPVLITELSMVLIGMNIGNHFIVFPLSSLIKNIYSSAQVVIINIFLTLLITVFASWITGYPIPVLLLAWAPGSMEAMTFAAITMNLDAGFVMSNHIIRMVIIQSIPSIAMFWQERRAKKRNSSSPD</sequence>
<reference evidence="2" key="2">
    <citation type="submission" date="2024-02" db="EMBL/GenBank/DDBJ databases">
        <authorList>
            <consortium name="Clinical and Environmental Microbiology Branch: Whole genome sequencing antimicrobial resistance pathogens in the healthcare setting"/>
        </authorList>
    </citation>
    <scope>NUCLEOTIDE SEQUENCE</scope>
    <source>
        <strain evidence="2">2021GO-0154</strain>
    </source>
</reference>
<feature type="transmembrane region" description="Helical" evidence="1">
    <location>
        <begin position="315"/>
        <end position="337"/>
    </location>
</feature>
<reference evidence="3 4" key="1">
    <citation type="submission" date="2016-03" db="EMBL/GenBank/DDBJ databases">
        <title>Genome sequence of Providencia stuartii strain, isolated from the salivary glands of larval Lucilia sericata.</title>
        <authorList>
            <person name="Yuan Y."/>
            <person name="Zhang Y."/>
            <person name="Fu S."/>
            <person name="Crippen T.L."/>
            <person name="Visi D."/>
            <person name="Benbow M.E."/>
            <person name="Allen M."/>
            <person name="Tomberlin J.K."/>
            <person name="Sze S.-H."/>
            <person name="Tarone A.M."/>
        </authorList>
    </citation>
    <scope>NUCLEOTIDE SEQUENCE [LARGE SCALE GENOMIC DNA]</scope>
    <source>
        <strain evidence="3 4">Crippen</strain>
    </source>
</reference>
<evidence type="ECO:0000313" key="3">
    <source>
        <dbReference type="EMBL" id="OHT24205.1"/>
    </source>
</evidence>
<dbReference type="InterPro" id="IPR007820">
    <property type="entry name" value="AbrB_fam"/>
</dbReference>
<evidence type="ECO:0000256" key="1">
    <source>
        <dbReference type="SAM" id="Phobius"/>
    </source>
</evidence>
<dbReference type="AlphaFoldDB" id="A0A1S1HPN1"/>
<accession>A0A1S1HPN1</accession>
<feature type="transmembrane region" description="Helical" evidence="1">
    <location>
        <begin position="226"/>
        <end position="252"/>
    </location>
</feature>
<dbReference type="Pfam" id="PF05145">
    <property type="entry name" value="AbrB"/>
    <property type="match status" value="1"/>
</dbReference>
<dbReference type="EMBL" id="LVIE01000165">
    <property type="protein sequence ID" value="OHT24205.1"/>
    <property type="molecule type" value="Genomic_DNA"/>
</dbReference>
<feature type="transmembrane region" description="Helical" evidence="1">
    <location>
        <begin position="141"/>
        <end position="159"/>
    </location>
</feature>
<dbReference type="GO" id="GO:0004497">
    <property type="term" value="F:monooxygenase activity"/>
    <property type="evidence" value="ECO:0007669"/>
    <property type="project" value="UniProtKB-KW"/>
</dbReference>
<dbReference type="OrthoDB" id="7021408at2"/>
<dbReference type="GO" id="GO:0016020">
    <property type="term" value="C:membrane"/>
    <property type="evidence" value="ECO:0007669"/>
    <property type="project" value="InterPro"/>
</dbReference>
<dbReference type="EMBL" id="ABMABF030000003">
    <property type="protein sequence ID" value="EMJ5133557.1"/>
    <property type="molecule type" value="Genomic_DNA"/>
</dbReference>
<dbReference type="PANTHER" id="PTHR38457:SF1">
    <property type="entry name" value="REGULATOR ABRB-RELATED"/>
    <property type="match status" value="1"/>
</dbReference>
<keyword evidence="4" id="KW-1185">Reference proteome</keyword>
<evidence type="ECO:0000313" key="2">
    <source>
        <dbReference type="EMBL" id="EMJ5133557.1"/>
    </source>
</evidence>
<dbReference type="PIRSF" id="PIRSF038991">
    <property type="entry name" value="Protein_AbrB"/>
    <property type="match status" value="1"/>
</dbReference>
<feature type="transmembrane region" description="Helical" evidence="1">
    <location>
        <begin position="264"/>
        <end position="295"/>
    </location>
</feature>
<keyword evidence="1" id="KW-1133">Transmembrane helix</keyword>
<comment type="caution">
    <text evidence="3">The sequence shown here is derived from an EMBL/GenBank/DDBJ whole genome shotgun (WGS) entry which is preliminary data.</text>
</comment>
<protein>
    <submittedName>
        <fullName evidence="2">AbrB family transcriptional regulator</fullName>
    </submittedName>
    <submittedName>
        <fullName evidence="3">Ammonia monooxygenase</fullName>
    </submittedName>
</protein>
<keyword evidence="3" id="KW-0503">Monooxygenase</keyword>
<gene>
    <name evidence="3" type="ORF">A3Q29_18900</name>
    <name evidence="2" type="ORF">RG298_001242</name>
</gene>
<evidence type="ECO:0000313" key="4">
    <source>
        <dbReference type="Proteomes" id="UP000179588"/>
    </source>
</evidence>
<name>A0A1S1HPN1_PROST</name>
<dbReference type="RefSeq" id="WP_070927742.1">
    <property type="nucleotide sequence ID" value="NZ_CANMXG010000003.1"/>
</dbReference>
<keyword evidence="1" id="KW-0472">Membrane</keyword>
<dbReference type="GO" id="GO:0010468">
    <property type="term" value="P:regulation of gene expression"/>
    <property type="evidence" value="ECO:0007669"/>
    <property type="project" value="InterPro"/>
</dbReference>
<keyword evidence="1" id="KW-0812">Transmembrane</keyword>
<dbReference type="PANTHER" id="PTHR38457">
    <property type="entry name" value="REGULATOR ABRB-RELATED"/>
    <property type="match status" value="1"/>
</dbReference>
<dbReference type="Proteomes" id="UP000179588">
    <property type="component" value="Unassembled WGS sequence"/>
</dbReference>